<gene>
    <name evidence="1" type="ORF">PFISCL1PPCAC_11901</name>
</gene>
<accession>A0AAV5VS78</accession>
<reference evidence="1" key="1">
    <citation type="submission" date="2023-10" db="EMBL/GenBank/DDBJ databases">
        <title>Genome assembly of Pristionchus species.</title>
        <authorList>
            <person name="Yoshida K."/>
            <person name="Sommer R.J."/>
        </authorList>
    </citation>
    <scope>NUCLEOTIDE SEQUENCE</scope>
    <source>
        <strain evidence="1">RS5133</strain>
    </source>
</reference>
<proteinExistence type="predicted"/>
<evidence type="ECO:0000313" key="2">
    <source>
        <dbReference type="Proteomes" id="UP001432322"/>
    </source>
</evidence>
<feature type="non-terminal residue" evidence="1">
    <location>
        <position position="1"/>
    </location>
</feature>
<dbReference type="PANTHER" id="PTHR24172">
    <property type="entry name" value="ANK_REP_REGION DOMAIN-CONTAINING PROTEIN"/>
    <property type="match status" value="1"/>
</dbReference>
<evidence type="ECO:0000313" key="1">
    <source>
        <dbReference type="EMBL" id="GMT20604.1"/>
    </source>
</evidence>
<feature type="non-terminal residue" evidence="1">
    <location>
        <position position="124"/>
    </location>
</feature>
<keyword evidence="2" id="KW-1185">Reference proteome</keyword>
<dbReference type="Proteomes" id="UP001432322">
    <property type="component" value="Unassembled WGS sequence"/>
</dbReference>
<organism evidence="1 2">
    <name type="scientific">Pristionchus fissidentatus</name>
    <dbReference type="NCBI Taxonomy" id="1538716"/>
    <lineage>
        <taxon>Eukaryota</taxon>
        <taxon>Metazoa</taxon>
        <taxon>Ecdysozoa</taxon>
        <taxon>Nematoda</taxon>
        <taxon>Chromadorea</taxon>
        <taxon>Rhabditida</taxon>
        <taxon>Rhabditina</taxon>
        <taxon>Diplogasteromorpha</taxon>
        <taxon>Diplogasteroidea</taxon>
        <taxon>Neodiplogasteridae</taxon>
        <taxon>Pristionchus</taxon>
    </lineage>
</organism>
<dbReference type="AlphaFoldDB" id="A0AAV5VS78"/>
<dbReference type="EMBL" id="BTSY01000003">
    <property type="protein sequence ID" value="GMT20604.1"/>
    <property type="molecule type" value="Genomic_DNA"/>
</dbReference>
<comment type="caution">
    <text evidence="1">The sequence shown here is derived from an EMBL/GenBank/DDBJ whole genome shotgun (WGS) entry which is preliminary data.</text>
</comment>
<name>A0AAV5VS78_9BILA</name>
<dbReference type="PANTHER" id="PTHR24172:SF4">
    <property type="entry name" value="ANK_REP_REGION DOMAIN-CONTAINING PROTEIN"/>
    <property type="match status" value="1"/>
</dbReference>
<sequence length="124" mass="14236">VNRLPCFQESIADHEGFTPADVRLDPDLINMKRVRTANRCPFEMQTPLFSLEDLPTMEQKMLAGDENFIFFDEDDPSATEIKNALSNLQNRVIAIWEALREGDTRTVKHLIDNKRMALCREPGT</sequence>
<protein>
    <submittedName>
        <fullName evidence="1">Uncharacterized protein</fullName>
    </submittedName>
</protein>